<organism evidence="1 2">
    <name type="scientific">Ancylostoma ceylanicum</name>
    <dbReference type="NCBI Taxonomy" id="53326"/>
    <lineage>
        <taxon>Eukaryota</taxon>
        <taxon>Metazoa</taxon>
        <taxon>Ecdysozoa</taxon>
        <taxon>Nematoda</taxon>
        <taxon>Chromadorea</taxon>
        <taxon>Rhabditida</taxon>
        <taxon>Rhabditina</taxon>
        <taxon>Rhabditomorpha</taxon>
        <taxon>Strongyloidea</taxon>
        <taxon>Ancylostomatidae</taxon>
        <taxon>Ancylostomatinae</taxon>
        <taxon>Ancylostoma</taxon>
    </lineage>
</organism>
<name>A0A016U8A9_9BILA</name>
<dbReference type="EMBL" id="JARK01001388">
    <property type="protein sequence ID" value="EYC11062.1"/>
    <property type="molecule type" value="Genomic_DNA"/>
</dbReference>
<accession>A0A016U8A9</accession>
<protein>
    <submittedName>
        <fullName evidence="1">Uncharacterized protein</fullName>
    </submittedName>
</protein>
<evidence type="ECO:0000313" key="1">
    <source>
        <dbReference type="EMBL" id="EYC11062.1"/>
    </source>
</evidence>
<gene>
    <name evidence="1" type="primary">Acey_s0052.g2193</name>
    <name evidence="1" type="ORF">Y032_0052g2193</name>
</gene>
<evidence type="ECO:0000313" key="2">
    <source>
        <dbReference type="Proteomes" id="UP000024635"/>
    </source>
</evidence>
<dbReference type="Proteomes" id="UP000024635">
    <property type="component" value="Unassembled WGS sequence"/>
</dbReference>
<reference evidence="2" key="1">
    <citation type="journal article" date="2015" name="Nat. Genet.">
        <title>The genome and transcriptome of the zoonotic hookworm Ancylostoma ceylanicum identify infection-specific gene families.</title>
        <authorList>
            <person name="Schwarz E.M."/>
            <person name="Hu Y."/>
            <person name="Antoshechkin I."/>
            <person name="Miller M.M."/>
            <person name="Sternberg P.W."/>
            <person name="Aroian R.V."/>
        </authorList>
    </citation>
    <scope>NUCLEOTIDE SEQUENCE</scope>
    <source>
        <strain evidence="2">HY135</strain>
    </source>
</reference>
<sequence length="69" mass="7872">MGSPYHYGKNELPLVLPPPVRSTTWTGRVCCTASRNQEVQDSSVPPERECYSLYDIETYARREEMSSMA</sequence>
<dbReference type="AlphaFoldDB" id="A0A016U8A9"/>
<comment type="caution">
    <text evidence="1">The sequence shown here is derived from an EMBL/GenBank/DDBJ whole genome shotgun (WGS) entry which is preliminary data.</text>
</comment>
<proteinExistence type="predicted"/>
<keyword evidence="2" id="KW-1185">Reference proteome</keyword>